<accession>A0ABS6BJ41</accession>
<evidence type="ECO:0000313" key="2">
    <source>
        <dbReference type="EMBL" id="MBU3077632.1"/>
    </source>
</evidence>
<protein>
    <submittedName>
        <fullName evidence="2">DUF2285 domain-containing protein</fullName>
    </submittedName>
</protein>
<proteinExistence type="predicted"/>
<organism evidence="2 3">
    <name type="scientific">Sphingomonas quercus</name>
    <dbReference type="NCBI Taxonomy" id="2842451"/>
    <lineage>
        <taxon>Bacteria</taxon>
        <taxon>Pseudomonadati</taxon>
        <taxon>Pseudomonadota</taxon>
        <taxon>Alphaproteobacteria</taxon>
        <taxon>Sphingomonadales</taxon>
        <taxon>Sphingomonadaceae</taxon>
        <taxon>Sphingomonas</taxon>
    </lineage>
</organism>
<sequence>MWSAAVDPRVLTASVVPVSDQESNGALALAPVVRRMRSAGIDHLLIDRGELLRVDLVDHRSLDGPVRLHFDLPDDGWLEDRVAVIRVLRGRSRHGAHVQFARRLLSLSAVDGRDAGASLKEIADHVLGPGDWPGDGEHRKSMIRRMIASGDRMLRAGPCDILADGRRPPRHRRQSDM</sequence>
<evidence type="ECO:0000259" key="1">
    <source>
        <dbReference type="Pfam" id="PF10074"/>
    </source>
</evidence>
<keyword evidence="3" id="KW-1185">Reference proteome</keyword>
<comment type="caution">
    <text evidence="2">The sequence shown here is derived from an EMBL/GenBank/DDBJ whole genome shotgun (WGS) entry which is preliminary data.</text>
</comment>
<dbReference type="Proteomes" id="UP000776276">
    <property type="component" value="Unassembled WGS sequence"/>
</dbReference>
<dbReference type="Pfam" id="PF10074">
    <property type="entry name" value="RovC_DNA-bd"/>
    <property type="match status" value="1"/>
</dbReference>
<feature type="domain" description="T6SS Transcription factor RovC-like DNA binding" evidence="1">
    <location>
        <begin position="99"/>
        <end position="157"/>
    </location>
</feature>
<dbReference type="RefSeq" id="WP_216322390.1">
    <property type="nucleotide sequence ID" value="NZ_JAHKRT010000003.1"/>
</dbReference>
<evidence type="ECO:0000313" key="3">
    <source>
        <dbReference type="Proteomes" id="UP000776276"/>
    </source>
</evidence>
<reference evidence="2 3" key="1">
    <citation type="submission" date="2021-06" db="EMBL/GenBank/DDBJ databases">
        <title>Sphingomonas sp. XMGL2, whole genome shotgun sequencing project.</title>
        <authorList>
            <person name="Zhao G."/>
            <person name="Shen L."/>
        </authorList>
    </citation>
    <scope>NUCLEOTIDE SEQUENCE [LARGE SCALE GENOMIC DNA]</scope>
    <source>
        <strain evidence="2 3">XMGL2</strain>
    </source>
</reference>
<gene>
    <name evidence="2" type="ORF">KOF26_07095</name>
</gene>
<dbReference type="InterPro" id="IPR018754">
    <property type="entry name" value="RovC-like_DNA-bd"/>
</dbReference>
<name>A0ABS6BJ41_9SPHN</name>
<dbReference type="EMBL" id="JAHKRT010000003">
    <property type="protein sequence ID" value="MBU3077632.1"/>
    <property type="molecule type" value="Genomic_DNA"/>
</dbReference>